<dbReference type="PRINTS" id="PR00081">
    <property type="entry name" value="GDHRDH"/>
</dbReference>
<dbReference type="Proteomes" id="UP000887013">
    <property type="component" value="Unassembled WGS sequence"/>
</dbReference>
<dbReference type="SUPFAM" id="SSF51735">
    <property type="entry name" value="NAD(P)-binding Rossmann-fold domains"/>
    <property type="match status" value="1"/>
</dbReference>
<dbReference type="PANTHER" id="PTHR43313:SF36">
    <property type="entry name" value="D-BETA-HYDROXYBUTYRATE DEHYDROGENASE, MITOCHONDRIAL"/>
    <property type="match status" value="1"/>
</dbReference>
<dbReference type="InterPro" id="IPR020904">
    <property type="entry name" value="Sc_DH/Rdtase_CS"/>
</dbReference>
<dbReference type="Gene3D" id="3.40.50.720">
    <property type="entry name" value="NAD(P)-binding Rossmann-like Domain"/>
    <property type="match status" value="1"/>
</dbReference>
<evidence type="ECO:0000313" key="3">
    <source>
        <dbReference type="EMBL" id="GFT04203.1"/>
    </source>
</evidence>
<organism evidence="3 4">
    <name type="scientific">Nephila pilipes</name>
    <name type="common">Giant wood spider</name>
    <name type="synonym">Nephila maculata</name>
    <dbReference type="NCBI Taxonomy" id="299642"/>
    <lineage>
        <taxon>Eukaryota</taxon>
        <taxon>Metazoa</taxon>
        <taxon>Ecdysozoa</taxon>
        <taxon>Arthropoda</taxon>
        <taxon>Chelicerata</taxon>
        <taxon>Arachnida</taxon>
        <taxon>Araneae</taxon>
        <taxon>Araneomorphae</taxon>
        <taxon>Entelegynae</taxon>
        <taxon>Araneoidea</taxon>
        <taxon>Nephilidae</taxon>
        <taxon>Nephila</taxon>
    </lineage>
</organism>
<gene>
    <name evidence="3" type="primary">Hsd17b2</name>
    <name evidence="3" type="ORF">NPIL_600691</name>
</gene>
<accession>A0A8X6NAI3</accession>
<dbReference type="EMBL" id="BMAW01007544">
    <property type="protein sequence ID" value="GFT04203.1"/>
    <property type="molecule type" value="Genomic_DNA"/>
</dbReference>
<dbReference type="InterPro" id="IPR002347">
    <property type="entry name" value="SDR_fam"/>
</dbReference>
<comment type="caution">
    <text evidence="3">The sequence shown here is derived from an EMBL/GenBank/DDBJ whole genome shotgun (WGS) entry which is preliminary data.</text>
</comment>
<dbReference type="PANTHER" id="PTHR43313">
    <property type="entry name" value="SHORT-CHAIN DEHYDROGENASE/REDUCTASE FAMILY 9C"/>
    <property type="match status" value="1"/>
</dbReference>
<name>A0A8X6NAI3_NEPPI</name>
<dbReference type="InterPro" id="IPR036291">
    <property type="entry name" value="NAD(P)-bd_dom_sf"/>
</dbReference>
<keyword evidence="1" id="KW-0560">Oxidoreductase</keyword>
<evidence type="ECO:0000313" key="4">
    <source>
        <dbReference type="Proteomes" id="UP000887013"/>
    </source>
</evidence>
<evidence type="ECO:0000256" key="1">
    <source>
        <dbReference type="ARBA" id="ARBA00023002"/>
    </source>
</evidence>
<dbReference type="OrthoDB" id="6413381at2759"/>
<keyword evidence="4" id="KW-1185">Reference proteome</keyword>
<evidence type="ECO:0000256" key="2">
    <source>
        <dbReference type="RuleBase" id="RU000363"/>
    </source>
</evidence>
<dbReference type="AlphaFoldDB" id="A0A8X6NAI3"/>
<protein>
    <submittedName>
        <fullName evidence="3">Estradiol 17-beta-dehydrogenase 2</fullName>
    </submittedName>
</protein>
<dbReference type="PRINTS" id="PR00080">
    <property type="entry name" value="SDRFAMILY"/>
</dbReference>
<reference evidence="3" key="1">
    <citation type="submission" date="2020-08" db="EMBL/GenBank/DDBJ databases">
        <title>Multicomponent nature underlies the extraordinary mechanical properties of spider dragline silk.</title>
        <authorList>
            <person name="Kono N."/>
            <person name="Nakamura H."/>
            <person name="Mori M."/>
            <person name="Yoshida Y."/>
            <person name="Ohtoshi R."/>
            <person name="Malay A.D."/>
            <person name="Moran D.A.P."/>
            <person name="Tomita M."/>
            <person name="Numata K."/>
            <person name="Arakawa K."/>
        </authorList>
    </citation>
    <scope>NUCLEOTIDE SEQUENCE</scope>
</reference>
<proteinExistence type="inferred from homology"/>
<dbReference type="GO" id="GO:0016491">
    <property type="term" value="F:oxidoreductase activity"/>
    <property type="evidence" value="ECO:0007669"/>
    <property type="project" value="UniProtKB-KW"/>
</dbReference>
<dbReference type="Pfam" id="PF00106">
    <property type="entry name" value="adh_short"/>
    <property type="match status" value="1"/>
</dbReference>
<sequence>MYFLFLIIVTVQVILCFVFVSILGSILPCSLPFCCSKIIDILVGLLFARISFPITKKLLLSKRIKPDDKAVFITGCDHGFGHMLAKKLDSEGFYVYASCLYPSGPGATDLRQKSSNRLKILELDVTRDESVQKAVEFVKADLKSLKLWAIVNNAGILKGISIELTELRDFKDCMEVNLFGVIRVTKAFLPLLRRSKGRIVNITSLGGRVAPCHLSAYTVSKFAASGLTDCLRRELDVWGIHVISIEPEMFQTPIADFGAASKRMDETFASLDASIKEDYGVEYFDKFKKFAGEYAFISSEKIYKVIDDLESAITLEHPSTVYRSSRNIITQMIAIIAQNLPTDILDFIIKISLFFINAPVPKRTKDYF</sequence>
<comment type="similarity">
    <text evidence="2">Belongs to the short-chain dehydrogenases/reductases (SDR) family.</text>
</comment>
<dbReference type="GO" id="GO:0008202">
    <property type="term" value="P:steroid metabolic process"/>
    <property type="evidence" value="ECO:0007669"/>
    <property type="project" value="TreeGrafter"/>
</dbReference>
<dbReference type="PROSITE" id="PS00061">
    <property type="entry name" value="ADH_SHORT"/>
    <property type="match status" value="1"/>
</dbReference>